<dbReference type="AlphaFoldDB" id="A0A225UVL1"/>
<feature type="transmembrane region" description="Helical" evidence="1">
    <location>
        <begin position="130"/>
        <end position="147"/>
    </location>
</feature>
<gene>
    <name evidence="2" type="ORF">PHMEG_00032858</name>
</gene>
<dbReference type="Proteomes" id="UP000198211">
    <property type="component" value="Unassembled WGS sequence"/>
</dbReference>
<evidence type="ECO:0000313" key="3">
    <source>
        <dbReference type="Proteomes" id="UP000198211"/>
    </source>
</evidence>
<keyword evidence="3" id="KW-1185">Reference proteome</keyword>
<evidence type="ECO:0000256" key="1">
    <source>
        <dbReference type="SAM" id="Phobius"/>
    </source>
</evidence>
<comment type="caution">
    <text evidence="2">The sequence shown here is derived from an EMBL/GenBank/DDBJ whole genome shotgun (WGS) entry which is preliminary data.</text>
</comment>
<dbReference type="EMBL" id="NBNE01011223">
    <property type="protein sequence ID" value="OWY96788.1"/>
    <property type="molecule type" value="Genomic_DNA"/>
</dbReference>
<name>A0A225UVL1_9STRA</name>
<reference evidence="3" key="1">
    <citation type="submission" date="2017-03" db="EMBL/GenBank/DDBJ databases">
        <title>Phytopthora megakarya and P. palmivora, two closely related causual agents of cacao black pod achieved similar genome size and gene model numbers by different mechanisms.</title>
        <authorList>
            <person name="Ali S."/>
            <person name="Shao J."/>
            <person name="Larry D.J."/>
            <person name="Kronmiller B."/>
            <person name="Shen D."/>
            <person name="Strem M.D."/>
            <person name="Melnick R.L."/>
            <person name="Guiltinan M.J."/>
            <person name="Tyler B.M."/>
            <person name="Meinhardt L.W."/>
            <person name="Bailey B.A."/>
        </authorList>
    </citation>
    <scope>NUCLEOTIDE SEQUENCE [LARGE SCALE GENOMIC DNA]</scope>
    <source>
        <strain evidence="3">zdho120</strain>
    </source>
</reference>
<keyword evidence="1" id="KW-0472">Membrane</keyword>
<accession>A0A225UVL1</accession>
<proteinExistence type="predicted"/>
<sequence>MVLVAVIATSTSFSDAEDTTRTTTQKHATRNKLTVSESYSRYLKDSEFKFTGEDETTDEEEERISSILNKLKNVFHQKPNLASSLSKHSALAKAVEKNTDPMYRKVFRSVRSFFARHPTLTRGIKRATQVIDIIVIVSLLVLFAMAIQQSVNNKN</sequence>
<organism evidence="2 3">
    <name type="scientific">Phytophthora megakarya</name>
    <dbReference type="NCBI Taxonomy" id="4795"/>
    <lineage>
        <taxon>Eukaryota</taxon>
        <taxon>Sar</taxon>
        <taxon>Stramenopiles</taxon>
        <taxon>Oomycota</taxon>
        <taxon>Peronosporomycetes</taxon>
        <taxon>Peronosporales</taxon>
        <taxon>Peronosporaceae</taxon>
        <taxon>Phytophthora</taxon>
    </lineage>
</organism>
<keyword evidence="1" id="KW-1133">Transmembrane helix</keyword>
<evidence type="ECO:0000313" key="2">
    <source>
        <dbReference type="EMBL" id="OWY96788.1"/>
    </source>
</evidence>
<keyword evidence="1" id="KW-0812">Transmembrane</keyword>
<protein>
    <submittedName>
        <fullName evidence="2">Avirulence (Avh) protein</fullName>
    </submittedName>
</protein>